<accession>A0A4C1U5W1</accession>
<evidence type="ECO:0008006" key="4">
    <source>
        <dbReference type="Google" id="ProtNLM"/>
    </source>
</evidence>
<keyword evidence="3" id="KW-1185">Reference proteome</keyword>
<dbReference type="EMBL" id="BGZK01000131">
    <property type="protein sequence ID" value="GBP21658.1"/>
    <property type="molecule type" value="Genomic_DNA"/>
</dbReference>
<dbReference type="Proteomes" id="UP000299102">
    <property type="component" value="Unassembled WGS sequence"/>
</dbReference>
<proteinExistence type="predicted"/>
<gene>
    <name evidence="2" type="ORF">EVAR_16204_1</name>
</gene>
<dbReference type="OrthoDB" id="10017160at2759"/>
<evidence type="ECO:0000256" key="1">
    <source>
        <dbReference type="SAM" id="MobiDB-lite"/>
    </source>
</evidence>
<evidence type="ECO:0000313" key="2">
    <source>
        <dbReference type="EMBL" id="GBP21658.1"/>
    </source>
</evidence>
<evidence type="ECO:0000313" key="3">
    <source>
        <dbReference type="Proteomes" id="UP000299102"/>
    </source>
</evidence>
<reference evidence="2 3" key="1">
    <citation type="journal article" date="2019" name="Commun. Biol.">
        <title>The bagworm genome reveals a unique fibroin gene that provides high tensile strength.</title>
        <authorList>
            <person name="Kono N."/>
            <person name="Nakamura H."/>
            <person name="Ohtoshi R."/>
            <person name="Tomita M."/>
            <person name="Numata K."/>
            <person name="Arakawa K."/>
        </authorList>
    </citation>
    <scope>NUCLEOTIDE SEQUENCE [LARGE SCALE GENOMIC DNA]</scope>
</reference>
<dbReference type="AlphaFoldDB" id="A0A4C1U5W1"/>
<name>A0A4C1U5W1_EUMVA</name>
<protein>
    <recommendedName>
        <fullName evidence="4">Histone-lysine N-methyltransferase SETMAR</fullName>
    </recommendedName>
</protein>
<comment type="caution">
    <text evidence="2">The sequence shown here is derived from an EMBL/GenBank/DDBJ whole genome shotgun (WGS) entry which is preliminary data.</text>
</comment>
<sequence length="244" mass="27351">MVTAANNEDTDAVRRMIRTDGHMTYHEIQASLGINMSQTQSILHKYLGTKKLCSQWIPHNLTEFQKTDRVTRAMPCLPDQGRSVKFMVGYRKAHSVVVDYAGSAVQFYSRAGSPEAVPARRQSCEGHRPRRRDPHAAPAPRCSALDWSVGNLFSYVIRATIPILLRVESSLKGSGDIMNLRAPQKSLIRLGPAGKRHLDSMTSPTLILLYLFQNGIEFIRNRSTSEGHFYIKITGLKTLEPVLC</sequence>
<feature type="region of interest" description="Disordered" evidence="1">
    <location>
        <begin position="118"/>
        <end position="139"/>
    </location>
</feature>
<organism evidence="2 3">
    <name type="scientific">Eumeta variegata</name>
    <name type="common">Bagworm moth</name>
    <name type="synonym">Eumeta japonica</name>
    <dbReference type="NCBI Taxonomy" id="151549"/>
    <lineage>
        <taxon>Eukaryota</taxon>
        <taxon>Metazoa</taxon>
        <taxon>Ecdysozoa</taxon>
        <taxon>Arthropoda</taxon>
        <taxon>Hexapoda</taxon>
        <taxon>Insecta</taxon>
        <taxon>Pterygota</taxon>
        <taxon>Neoptera</taxon>
        <taxon>Endopterygota</taxon>
        <taxon>Lepidoptera</taxon>
        <taxon>Glossata</taxon>
        <taxon>Ditrysia</taxon>
        <taxon>Tineoidea</taxon>
        <taxon>Psychidae</taxon>
        <taxon>Oiketicinae</taxon>
        <taxon>Eumeta</taxon>
    </lineage>
</organism>